<organism evidence="1 2">
    <name type="scientific">Wenzhouxiangella marina</name>
    <dbReference type="NCBI Taxonomy" id="1579979"/>
    <lineage>
        <taxon>Bacteria</taxon>
        <taxon>Pseudomonadati</taxon>
        <taxon>Pseudomonadota</taxon>
        <taxon>Gammaproteobacteria</taxon>
        <taxon>Chromatiales</taxon>
        <taxon>Wenzhouxiangellaceae</taxon>
        <taxon>Wenzhouxiangella</taxon>
    </lineage>
</organism>
<accession>A0A0K0XTL2</accession>
<protein>
    <submittedName>
        <fullName evidence="1">Ferredoxin</fullName>
    </submittedName>
</protein>
<reference evidence="2" key="1">
    <citation type="submission" date="2015-07" db="EMBL/GenBank/DDBJ databases">
        <authorList>
            <person name="Kim K.M."/>
        </authorList>
    </citation>
    <scope>NUCLEOTIDE SEQUENCE [LARGE SCALE GENOMIC DNA]</scope>
    <source>
        <strain evidence="2">KCTC 42284</strain>
    </source>
</reference>
<dbReference type="RefSeq" id="WP_049726959.1">
    <property type="nucleotide sequence ID" value="NZ_CP012154.1"/>
</dbReference>
<evidence type="ECO:0000313" key="1">
    <source>
        <dbReference type="EMBL" id="AKS41049.1"/>
    </source>
</evidence>
<dbReference type="InterPro" id="IPR036249">
    <property type="entry name" value="Thioredoxin-like_sf"/>
</dbReference>
<name>A0A0K0XTL2_9GAMM</name>
<dbReference type="SUPFAM" id="SSF52833">
    <property type="entry name" value="Thioredoxin-like"/>
    <property type="match status" value="1"/>
</dbReference>
<dbReference type="STRING" id="1579979.WM2015_668"/>
<gene>
    <name evidence="1" type="ORF">WM2015_668</name>
</gene>
<dbReference type="AlphaFoldDB" id="A0A0K0XTL2"/>
<keyword evidence="2" id="KW-1185">Reference proteome</keyword>
<dbReference type="Proteomes" id="UP000066624">
    <property type="component" value="Chromosome"/>
</dbReference>
<dbReference type="CDD" id="cd02980">
    <property type="entry name" value="TRX_Fd_family"/>
    <property type="match status" value="1"/>
</dbReference>
<proteinExistence type="predicted"/>
<dbReference type="EMBL" id="CP012154">
    <property type="protein sequence ID" value="AKS41049.1"/>
    <property type="molecule type" value="Genomic_DNA"/>
</dbReference>
<sequence length="113" mass="12974">MAYYRQHYFFCTNQRAEGAERPSCAQCDSGRLRAYFKARVKELGLHLGPERVRINSAGCLDRCEEGPCLVVYPEGVWYTYVDEADLDEILESHLIRGEVVERLRLPDGVEEST</sequence>
<evidence type="ECO:0000313" key="2">
    <source>
        <dbReference type="Proteomes" id="UP000066624"/>
    </source>
</evidence>
<dbReference type="KEGG" id="wma:WM2015_668"/>
<dbReference type="PATRIC" id="fig|1579979.3.peg.676"/>
<dbReference type="Gene3D" id="3.40.30.10">
    <property type="entry name" value="Glutaredoxin"/>
    <property type="match status" value="1"/>
</dbReference>